<gene>
    <name evidence="1" type="ORF">FOZ63_015961</name>
</gene>
<evidence type="ECO:0000313" key="1">
    <source>
        <dbReference type="EMBL" id="KAF4702591.1"/>
    </source>
</evidence>
<sequence length="187" mass="19920">KDVGSVDVLLVDDAADPAMDAIRAIQDSGVVILSIEEIMPGSTVRLLVSEPSELDSVNLGRAGGCACIVRSAEDVEKILAHPNKAAVRFFIFKPESSCRVHAGRQVAKTVRKCRIPLLLWFTYPEGASQAEAGSDSAVILGASEFGGLFVDGLGDGVFWDDRGLTTEEARDLSLNLMQVGNGVRECD</sequence>
<comment type="caution">
    <text evidence="1">The sequence shown here is derived from an EMBL/GenBank/DDBJ whole genome shotgun (WGS) entry which is preliminary data.</text>
</comment>
<protein>
    <submittedName>
        <fullName evidence="1">Uncharacterized protein</fullName>
    </submittedName>
</protein>
<feature type="non-terminal residue" evidence="1">
    <location>
        <position position="1"/>
    </location>
</feature>
<accession>A0A7J6Q3M6</accession>
<name>A0A7J6Q3M6_PEROL</name>
<proteinExistence type="predicted"/>
<dbReference type="Proteomes" id="UP000553632">
    <property type="component" value="Unassembled WGS sequence"/>
</dbReference>
<reference evidence="1 2" key="1">
    <citation type="submission" date="2020-04" db="EMBL/GenBank/DDBJ databases">
        <title>Perkinsus olseni comparative genomics.</title>
        <authorList>
            <person name="Bogema D.R."/>
        </authorList>
    </citation>
    <scope>NUCLEOTIDE SEQUENCE [LARGE SCALE GENOMIC DNA]</scope>
    <source>
        <strain evidence="1 2">ATCC PRA-207</strain>
    </source>
</reference>
<keyword evidence="2" id="KW-1185">Reference proteome</keyword>
<dbReference type="EMBL" id="JABANO010035975">
    <property type="protein sequence ID" value="KAF4702591.1"/>
    <property type="molecule type" value="Genomic_DNA"/>
</dbReference>
<dbReference type="AlphaFoldDB" id="A0A7J6Q3M6"/>
<evidence type="ECO:0000313" key="2">
    <source>
        <dbReference type="Proteomes" id="UP000553632"/>
    </source>
</evidence>
<organism evidence="1 2">
    <name type="scientific">Perkinsus olseni</name>
    <name type="common">Perkinsus atlanticus</name>
    <dbReference type="NCBI Taxonomy" id="32597"/>
    <lineage>
        <taxon>Eukaryota</taxon>
        <taxon>Sar</taxon>
        <taxon>Alveolata</taxon>
        <taxon>Perkinsozoa</taxon>
        <taxon>Perkinsea</taxon>
        <taxon>Perkinsida</taxon>
        <taxon>Perkinsidae</taxon>
        <taxon>Perkinsus</taxon>
    </lineage>
</organism>